<proteinExistence type="predicted"/>
<keyword evidence="1" id="KW-0472">Membrane</keyword>
<feature type="transmembrane region" description="Helical" evidence="1">
    <location>
        <begin position="209"/>
        <end position="229"/>
    </location>
</feature>
<feature type="transmembrane region" description="Helical" evidence="1">
    <location>
        <begin position="106"/>
        <end position="125"/>
    </location>
</feature>
<keyword evidence="3" id="KW-1185">Reference proteome</keyword>
<feature type="transmembrane region" description="Helical" evidence="1">
    <location>
        <begin position="49"/>
        <end position="67"/>
    </location>
</feature>
<feature type="transmembrane region" description="Helical" evidence="1">
    <location>
        <begin position="79"/>
        <end position="99"/>
    </location>
</feature>
<comment type="caution">
    <text evidence="2">The sequence shown here is derived from an EMBL/GenBank/DDBJ whole genome shotgun (WGS) entry which is preliminary data.</text>
</comment>
<dbReference type="NCBIfam" id="TIGR02206">
    <property type="entry name" value="intg_mem_TP0381"/>
    <property type="match status" value="1"/>
</dbReference>
<protein>
    <recommendedName>
        <fullName evidence="4">ABC transporter permease</fullName>
    </recommendedName>
</protein>
<dbReference type="Proteomes" id="UP000185568">
    <property type="component" value="Unassembled WGS sequence"/>
</dbReference>
<evidence type="ECO:0000313" key="3">
    <source>
        <dbReference type="Proteomes" id="UP000185568"/>
    </source>
</evidence>
<evidence type="ECO:0000313" key="2">
    <source>
        <dbReference type="EMBL" id="OLN24263.1"/>
    </source>
</evidence>
<sequence>MSLFGRSYEEYDFNMFSVSHFSVLVLLAVIVCGLYIYRDRLNSSRFRQAEIGTAVFLLAIEVLYHIWLFTNGSWRIRHALPLELCSISLYLAVVLLISGKKNAYDILLFTGLLGASQALFTPYLHYDFPHFRFFHFFAVHLLVFCIPLYFTWVKGFRPTIDSVFKTMIFLNVLMPFVMIVNKFTGGNYLFLSHKPESASLLDLLGPHPWYIVSLELLAFSLSLVIWLLLRKREKNTSENEWMMKGVKESKKRSG</sequence>
<feature type="transmembrane region" description="Helical" evidence="1">
    <location>
        <begin position="162"/>
        <end position="180"/>
    </location>
</feature>
<evidence type="ECO:0008006" key="4">
    <source>
        <dbReference type="Google" id="ProtNLM"/>
    </source>
</evidence>
<feature type="transmembrane region" description="Helical" evidence="1">
    <location>
        <begin position="131"/>
        <end position="150"/>
    </location>
</feature>
<dbReference type="OrthoDB" id="9813172at2"/>
<dbReference type="STRING" id="1714264.BTO30_00195"/>
<organism evidence="2 3">
    <name type="scientific">Domibacillus antri</name>
    <dbReference type="NCBI Taxonomy" id="1714264"/>
    <lineage>
        <taxon>Bacteria</taxon>
        <taxon>Bacillati</taxon>
        <taxon>Bacillota</taxon>
        <taxon>Bacilli</taxon>
        <taxon>Bacillales</taxon>
        <taxon>Bacillaceae</taxon>
        <taxon>Domibacillus</taxon>
    </lineage>
</organism>
<gene>
    <name evidence="2" type="ORF">BTO30_00195</name>
</gene>
<dbReference type="InterPro" id="IPR011737">
    <property type="entry name" value="CHP02206_TP0381"/>
</dbReference>
<dbReference type="Pfam" id="PF14808">
    <property type="entry name" value="TMEM164"/>
    <property type="match status" value="1"/>
</dbReference>
<reference evidence="2 3" key="1">
    <citation type="submission" date="2016-12" db="EMBL/GenBank/DDBJ databases">
        <title>Domibacillus antri genome sequencing.</title>
        <authorList>
            <person name="Verma A."/>
            <person name="Krishnamurthi S."/>
        </authorList>
    </citation>
    <scope>NUCLEOTIDE SEQUENCE [LARGE SCALE GENOMIC DNA]</scope>
    <source>
        <strain evidence="2 3">XD80</strain>
    </source>
</reference>
<dbReference type="AlphaFoldDB" id="A0A1Q8QA89"/>
<name>A0A1Q8QA89_9BACI</name>
<dbReference type="RefSeq" id="WP_075396704.1">
    <property type="nucleotide sequence ID" value="NZ_MSDU01000002.1"/>
</dbReference>
<evidence type="ECO:0000256" key="1">
    <source>
        <dbReference type="SAM" id="Phobius"/>
    </source>
</evidence>
<feature type="transmembrane region" description="Helical" evidence="1">
    <location>
        <begin position="20"/>
        <end position="37"/>
    </location>
</feature>
<keyword evidence="1" id="KW-1133">Transmembrane helix</keyword>
<keyword evidence="1" id="KW-0812">Transmembrane</keyword>
<dbReference type="EMBL" id="MSDU01000002">
    <property type="protein sequence ID" value="OLN24263.1"/>
    <property type="molecule type" value="Genomic_DNA"/>
</dbReference>
<accession>A0A1Q8QA89</accession>